<keyword evidence="3 13" id="KW-0349">Heme</keyword>
<accession>A0ABS8YJK2</accession>
<evidence type="ECO:0000256" key="2">
    <source>
        <dbReference type="ARBA" id="ARBA00022559"/>
    </source>
</evidence>
<evidence type="ECO:0000259" key="16">
    <source>
        <dbReference type="Pfam" id="PF04261"/>
    </source>
</evidence>
<feature type="region of interest" description="Disordered" evidence="14">
    <location>
        <begin position="56"/>
        <end position="80"/>
    </location>
</feature>
<evidence type="ECO:0000313" key="19">
    <source>
        <dbReference type="Proteomes" id="UP001199916"/>
    </source>
</evidence>
<evidence type="ECO:0000256" key="10">
    <source>
        <dbReference type="ARBA" id="ARBA00033771"/>
    </source>
</evidence>
<dbReference type="EMBL" id="JAJNBZ010000022">
    <property type="protein sequence ID" value="MCE5171976.1"/>
    <property type="molecule type" value="Genomic_DNA"/>
</dbReference>
<evidence type="ECO:0000256" key="4">
    <source>
        <dbReference type="ARBA" id="ARBA00022723"/>
    </source>
</evidence>
<name>A0ABS8YJK2_9BACL</name>
<dbReference type="InterPro" id="IPR048328">
    <property type="entry name" value="Dyp_perox_C"/>
</dbReference>
<evidence type="ECO:0000256" key="15">
    <source>
        <dbReference type="SAM" id="Phobius"/>
    </source>
</evidence>
<comment type="similarity">
    <text evidence="9 13">Belongs to the DyP-type peroxidase family.</text>
</comment>
<organism evidence="18 19">
    <name type="scientific">Paenibacillus profundus</name>
    <dbReference type="NCBI Taxonomy" id="1173085"/>
    <lineage>
        <taxon>Bacteria</taxon>
        <taxon>Bacillati</taxon>
        <taxon>Bacillota</taxon>
        <taxon>Bacilli</taxon>
        <taxon>Bacillales</taxon>
        <taxon>Paenibacillaceae</taxon>
        <taxon>Paenibacillus</taxon>
    </lineage>
</organism>
<protein>
    <recommendedName>
        <fullName evidence="10 13">Deferrochelatase</fullName>
        <ecNumber evidence="13">1.11.1.-</ecNumber>
    </recommendedName>
    <alternativeName>
        <fullName evidence="11 13">Peroxidase EfeB</fullName>
    </alternativeName>
</protein>
<dbReference type="RefSeq" id="WP_233698292.1">
    <property type="nucleotide sequence ID" value="NZ_JAJNBZ010000022.1"/>
</dbReference>
<dbReference type="GO" id="GO:0016829">
    <property type="term" value="F:lyase activity"/>
    <property type="evidence" value="ECO:0007669"/>
    <property type="project" value="UniProtKB-KW"/>
</dbReference>
<dbReference type="Pfam" id="PF20628">
    <property type="entry name" value="Dyp_perox_C"/>
    <property type="match status" value="1"/>
</dbReference>
<proteinExistence type="inferred from homology"/>
<keyword evidence="2 13" id="KW-0575">Peroxidase</keyword>
<evidence type="ECO:0000313" key="18">
    <source>
        <dbReference type="EMBL" id="MCE5171976.1"/>
    </source>
</evidence>
<dbReference type="PROSITE" id="PS51404">
    <property type="entry name" value="DYP_PEROXIDASE"/>
    <property type="match status" value="1"/>
</dbReference>
<evidence type="ECO:0000256" key="8">
    <source>
        <dbReference type="ARBA" id="ARBA00023239"/>
    </source>
</evidence>
<feature type="compositionally biased region" description="Polar residues" evidence="14">
    <location>
        <begin position="71"/>
        <end position="80"/>
    </location>
</feature>
<keyword evidence="4 13" id="KW-0479">Metal-binding</keyword>
<evidence type="ECO:0000256" key="13">
    <source>
        <dbReference type="RuleBase" id="RU365017"/>
    </source>
</evidence>
<dbReference type="NCBIfam" id="TIGR01413">
    <property type="entry name" value="Dyp_perox_fam"/>
    <property type="match status" value="1"/>
</dbReference>
<keyword evidence="5" id="KW-0732">Signal</keyword>
<evidence type="ECO:0000256" key="3">
    <source>
        <dbReference type="ARBA" id="ARBA00022617"/>
    </source>
</evidence>
<dbReference type="InterPro" id="IPR006311">
    <property type="entry name" value="TAT_signal"/>
</dbReference>
<dbReference type="PANTHER" id="PTHR30521">
    <property type="entry name" value="DEFERROCHELATASE/PEROXIDASE"/>
    <property type="match status" value="1"/>
</dbReference>
<sequence length="439" mass="47759">MKLENEKAPEPQQERNESGKSKMSRRELLKLSAAAGTGMFVGMGGMGAFMSFSGILKSSSPSQEPSPAAKDNQTSQTSVAGSIPFYGTKQAGIATPPQKYMCFAAFDIVHADRMKLEQLCKTWTDYSANMTAGKSVGKANLEGLAPPDDTGETHELPPAQLTITFGFGPTLFRKDGVDRFGLAAKQPDELVDIPAMPGDALTEQESGGDVCIQACSDDPVVSFHAIRNLARVAQGTAKIRWVQEGFLSAPDGQTPRNLFGFKDGTANNELENDQAMERYVWASPSNNPLWMTGGTYLAVRKIRMFIDEWDQTALQKQEATFGRQKESGAPFGKKNEADAVSMRHIPTDSHVWLARGTGTKLWRRSYSYSRGLDATSGDLDAGLLFISFQQSIKNQFIPMLSILAQHDALNKYTSHLSSAVFACPPGAQEGSFIGEALFR</sequence>
<feature type="compositionally biased region" description="Low complexity" evidence="14">
    <location>
        <begin position="56"/>
        <end position="67"/>
    </location>
</feature>
<dbReference type="EC" id="1.11.1.-" evidence="13"/>
<dbReference type="InterPro" id="IPR048327">
    <property type="entry name" value="Dyp_perox_N"/>
</dbReference>
<reference evidence="18 19" key="1">
    <citation type="submission" date="2021-11" db="EMBL/GenBank/DDBJ databases">
        <title>Draft genome sequence of Paenibacillus profundus YoMME, a new Gram-positive bacteria with exoelectrogenic properties.</title>
        <authorList>
            <person name="Hubenova Y."/>
            <person name="Hubenova E."/>
            <person name="Manasiev Y."/>
            <person name="Peykov S."/>
            <person name="Mitov M."/>
        </authorList>
    </citation>
    <scope>NUCLEOTIDE SEQUENCE [LARGE SCALE GENOMIC DNA]</scope>
    <source>
        <strain evidence="18 19">YoMME</strain>
    </source>
</reference>
<evidence type="ECO:0000256" key="9">
    <source>
        <dbReference type="ARBA" id="ARBA00025737"/>
    </source>
</evidence>
<keyword evidence="15" id="KW-0812">Transmembrane</keyword>
<comment type="caution">
    <text evidence="18">The sequence shown here is derived from an EMBL/GenBank/DDBJ whole genome shotgun (WGS) entry which is preliminary data.</text>
</comment>
<comment type="subcellular location">
    <subcellularLocation>
        <location evidence="1">Cell envelope</location>
    </subcellularLocation>
</comment>
<dbReference type="Proteomes" id="UP001199916">
    <property type="component" value="Unassembled WGS sequence"/>
</dbReference>
<dbReference type="InterPro" id="IPR011008">
    <property type="entry name" value="Dimeric_a/b-barrel"/>
</dbReference>
<keyword evidence="15" id="KW-1133">Transmembrane helix</keyword>
<dbReference type="PANTHER" id="PTHR30521:SF4">
    <property type="entry name" value="DEFERROCHELATASE"/>
    <property type="match status" value="1"/>
</dbReference>
<keyword evidence="15" id="KW-0472">Membrane</keyword>
<feature type="transmembrane region" description="Helical" evidence="15">
    <location>
        <begin position="28"/>
        <end position="52"/>
    </location>
</feature>
<comment type="function">
    <text evidence="13">Involved in the recovery of exogenous heme iron. Extracts iron from heme while preserving the protoporphyrin ring intact.</text>
</comment>
<feature type="region of interest" description="Disordered" evidence="14">
    <location>
        <begin position="1"/>
        <end position="28"/>
    </location>
</feature>
<keyword evidence="19" id="KW-1185">Reference proteome</keyword>
<comment type="cofactor">
    <cofactor evidence="13">
        <name>heme b</name>
        <dbReference type="ChEBI" id="CHEBI:60344"/>
    </cofactor>
    <text evidence="13">Binds 1 heme b (iron(II)-protoporphyrin IX) group non-covalently per subunit.</text>
</comment>
<feature type="domain" description="Dyp-type peroxidase C-terminal" evidence="17">
    <location>
        <begin position="254"/>
        <end position="427"/>
    </location>
</feature>
<gene>
    <name evidence="18" type="primary">efeB</name>
    <name evidence="18" type="ORF">LQV63_22090</name>
</gene>
<dbReference type="InterPro" id="IPR006313">
    <property type="entry name" value="EfeB/EfeN"/>
</dbReference>
<comment type="catalytic activity">
    <reaction evidence="12">
        <text>heme b + 2 H(+) = protoporphyrin IX + Fe(2+)</text>
        <dbReference type="Rhea" id="RHEA:22584"/>
        <dbReference type="ChEBI" id="CHEBI:15378"/>
        <dbReference type="ChEBI" id="CHEBI:29033"/>
        <dbReference type="ChEBI" id="CHEBI:57306"/>
        <dbReference type="ChEBI" id="CHEBI:60344"/>
        <dbReference type="EC" id="4.98.1.1"/>
    </reaction>
    <physiologicalReaction direction="left-to-right" evidence="12">
        <dbReference type="Rhea" id="RHEA:22585"/>
    </physiologicalReaction>
</comment>
<dbReference type="SUPFAM" id="SSF54909">
    <property type="entry name" value="Dimeric alpha+beta barrel"/>
    <property type="match status" value="1"/>
</dbReference>
<keyword evidence="8 18" id="KW-0456">Lyase</keyword>
<feature type="domain" description="Dyp-type peroxidase N-terminal" evidence="16">
    <location>
        <begin position="90"/>
        <end position="246"/>
    </location>
</feature>
<evidence type="ECO:0000256" key="7">
    <source>
        <dbReference type="ARBA" id="ARBA00023004"/>
    </source>
</evidence>
<dbReference type="NCBIfam" id="TIGR01412">
    <property type="entry name" value="tat_substr_1"/>
    <property type="match status" value="1"/>
</dbReference>
<dbReference type="InterPro" id="IPR006314">
    <property type="entry name" value="Dyp_peroxidase"/>
</dbReference>
<evidence type="ECO:0000256" key="14">
    <source>
        <dbReference type="SAM" id="MobiDB-lite"/>
    </source>
</evidence>
<evidence type="ECO:0000256" key="6">
    <source>
        <dbReference type="ARBA" id="ARBA00023002"/>
    </source>
</evidence>
<evidence type="ECO:0000256" key="5">
    <source>
        <dbReference type="ARBA" id="ARBA00022729"/>
    </source>
</evidence>
<evidence type="ECO:0000256" key="11">
    <source>
        <dbReference type="ARBA" id="ARBA00033775"/>
    </source>
</evidence>
<evidence type="ECO:0000256" key="12">
    <source>
        <dbReference type="ARBA" id="ARBA00048856"/>
    </source>
</evidence>
<evidence type="ECO:0000259" key="17">
    <source>
        <dbReference type="Pfam" id="PF20628"/>
    </source>
</evidence>
<dbReference type="Pfam" id="PF04261">
    <property type="entry name" value="Dyp_perox_N"/>
    <property type="match status" value="1"/>
</dbReference>
<keyword evidence="7 13" id="KW-0408">Iron</keyword>
<dbReference type="PROSITE" id="PS51318">
    <property type="entry name" value="TAT"/>
    <property type="match status" value="1"/>
</dbReference>
<keyword evidence="6 13" id="KW-0560">Oxidoreductase</keyword>
<evidence type="ECO:0000256" key="1">
    <source>
        <dbReference type="ARBA" id="ARBA00004196"/>
    </source>
</evidence>